<reference evidence="4" key="1">
    <citation type="submission" date="2016-06" db="UniProtKB">
        <authorList>
            <consortium name="WormBaseParasite"/>
        </authorList>
    </citation>
    <scope>IDENTIFICATION</scope>
</reference>
<gene>
    <name evidence="2" type="ORF">SSLN_LOCUS15489</name>
</gene>
<name>A0A183TG91_SCHSO</name>
<organism evidence="4">
    <name type="scientific">Schistocephalus solidus</name>
    <name type="common">Tapeworm</name>
    <dbReference type="NCBI Taxonomy" id="70667"/>
    <lineage>
        <taxon>Eukaryota</taxon>
        <taxon>Metazoa</taxon>
        <taxon>Spiralia</taxon>
        <taxon>Lophotrochozoa</taxon>
        <taxon>Platyhelminthes</taxon>
        <taxon>Cestoda</taxon>
        <taxon>Eucestoda</taxon>
        <taxon>Diphyllobothriidea</taxon>
        <taxon>Diphyllobothriidae</taxon>
        <taxon>Schistocephalus</taxon>
    </lineage>
</organism>
<feature type="transmembrane region" description="Helical" evidence="1">
    <location>
        <begin position="6"/>
        <end position="28"/>
    </location>
</feature>
<protein>
    <submittedName>
        <fullName evidence="2 4">Uncharacterized protein</fullName>
    </submittedName>
</protein>
<evidence type="ECO:0000256" key="1">
    <source>
        <dbReference type="SAM" id="Phobius"/>
    </source>
</evidence>
<proteinExistence type="predicted"/>
<dbReference type="WBParaSite" id="SSLN_0001607501-mRNA-1">
    <property type="protein sequence ID" value="SSLN_0001607501-mRNA-1"/>
    <property type="gene ID" value="SSLN_0001607501"/>
</dbReference>
<evidence type="ECO:0000313" key="3">
    <source>
        <dbReference type="Proteomes" id="UP000275846"/>
    </source>
</evidence>
<keyword evidence="3" id="KW-1185">Reference proteome</keyword>
<sequence>MRPDAFGRLLLGLNTGVLSVVFWNHLVFRYLYSILQKNYAQSDCNADQVVESLRLFSEILVWGDQNDGSIMEYVAFFT</sequence>
<keyword evidence="1" id="KW-0812">Transmembrane</keyword>
<dbReference type="Proteomes" id="UP000275846">
    <property type="component" value="Unassembled WGS sequence"/>
</dbReference>
<dbReference type="EMBL" id="UYSU01039999">
    <property type="protein sequence ID" value="VDM01875.1"/>
    <property type="molecule type" value="Genomic_DNA"/>
</dbReference>
<keyword evidence="1" id="KW-1133">Transmembrane helix</keyword>
<accession>A0A183TG91</accession>
<evidence type="ECO:0000313" key="4">
    <source>
        <dbReference type="WBParaSite" id="SSLN_0001607501-mRNA-1"/>
    </source>
</evidence>
<dbReference type="OrthoDB" id="294052at2759"/>
<reference evidence="2 3" key="2">
    <citation type="submission" date="2018-11" db="EMBL/GenBank/DDBJ databases">
        <authorList>
            <consortium name="Pathogen Informatics"/>
        </authorList>
    </citation>
    <scope>NUCLEOTIDE SEQUENCE [LARGE SCALE GENOMIC DNA]</scope>
    <source>
        <strain evidence="2 3">NST_G2</strain>
    </source>
</reference>
<dbReference type="AlphaFoldDB" id="A0A183TG91"/>
<keyword evidence="1" id="KW-0472">Membrane</keyword>
<evidence type="ECO:0000313" key="2">
    <source>
        <dbReference type="EMBL" id="VDM01875.1"/>
    </source>
</evidence>